<dbReference type="InterPro" id="IPR056493">
    <property type="entry name" value="HVO_0513_N"/>
</dbReference>
<dbReference type="EMBL" id="BAABKX010000019">
    <property type="protein sequence ID" value="GAA5060902.1"/>
    <property type="molecule type" value="Genomic_DNA"/>
</dbReference>
<evidence type="ECO:0000313" key="3">
    <source>
        <dbReference type="EMBL" id="GAA5060902.1"/>
    </source>
</evidence>
<organism evidence="3 4">
    <name type="scientific">Haladaptatus pallidirubidus</name>
    <dbReference type="NCBI Taxonomy" id="1008152"/>
    <lineage>
        <taxon>Archaea</taxon>
        <taxon>Methanobacteriati</taxon>
        <taxon>Methanobacteriota</taxon>
        <taxon>Stenosarchaea group</taxon>
        <taxon>Halobacteria</taxon>
        <taxon>Halobacteriales</taxon>
        <taxon>Haladaptataceae</taxon>
        <taxon>Haladaptatus</taxon>
    </lineage>
</organism>
<dbReference type="Proteomes" id="UP001501729">
    <property type="component" value="Unassembled WGS sequence"/>
</dbReference>
<feature type="compositionally biased region" description="Basic and acidic residues" evidence="1">
    <location>
        <begin position="1"/>
        <end position="14"/>
    </location>
</feature>
<keyword evidence="4" id="KW-1185">Reference proteome</keyword>
<evidence type="ECO:0000256" key="1">
    <source>
        <dbReference type="SAM" id="MobiDB-lite"/>
    </source>
</evidence>
<dbReference type="RefSeq" id="WP_425556804.1">
    <property type="nucleotide sequence ID" value="NZ_BAABKX010000019.1"/>
</dbReference>
<reference evidence="3 4" key="1">
    <citation type="journal article" date="2019" name="Int. J. Syst. Evol. Microbiol.">
        <title>The Global Catalogue of Microorganisms (GCM) 10K type strain sequencing project: providing services to taxonomists for standard genome sequencing and annotation.</title>
        <authorList>
            <consortium name="The Broad Institute Genomics Platform"/>
            <consortium name="The Broad Institute Genome Sequencing Center for Infectious Disease"/>
            <person name="Wu L."/>
            <person name="Ma J."/>
        </authorList>
    </citation>
    <scope>NUCLEOTIDE SEQUENCE [LARGE SCALE GENOMIC DNA]</scope>
    <source>
        <strain evidence="3 4">JCM 17504</strain>
    </source>
</reference>
<dbReference type="AlphaFoldDB" id="A0AAV3UP12"/>
<feature type="region of interest" description="Disordered" evidence="1">
    <location>
        <begin position="1"/>
        <end position="20"/>
    </location>
</feature>
<feature type="domain" description="HVO-0513-like N-terminal" evidence="2">
    <location>
        <begin position="10"/>
        <end position="79"/>
    </location>
</feature>
<proteinExistence type="predicted"/>
<evidence type="ECO:0000259" key="2">
    <source>
        <dbReference type="Pfam" id="PF24278"/>
    </source>
</evidence>
<accession>A0AAV3UP12</accession>
<gene>
    <name evidence="3" type="ORF">GCM10025751_46550</name>
</gene>
<sequence length="84" mass="9782">MIEGRFNDHDHERPGFQGNPNILHYDIPNQEDGLVYLHCEMNESLTALLSAVQQSEVYMAMPIEFLSDDHLRLTFIEEHKPHCC</sequence>
<protein>
    <recommendedName>
        <fullName evidence="2">HVO-0513-like N-terminal domain-containing protein</fullName>
    </recommendedName>
</protein>
<comment type="caution">
    <text evidence="3">The sequence shown here is derived from an EMBL/GenBank/DDBJ whole genome shotgun (WGS) entry which is preliminary data.</text>
</comment>
<evidence type="ECO:0000313" key="4">
    <source>
        <dbReference type="Proteomes" id="UP001501729"/>
    </source>
</evidence>
<dbReference type="GeneID" id="302506531"/>
<dbReference type="Pfam" id="PF24278">
    <property type="entry name" value="HVO_0513_N"/>
    <property type="match status" value="1"/>
</dbReference>
<name>A0AAV3UP12_9EURY</name>